<proteinExistence type="predicted"/>
<dbReference type="RefSeq" id="WP_175226625.1">
    <property type="nucleotide sequence ID" value="NZ_CADIKH010000009.1"/>
</dbReference>
<organism evidence="1 2">
    <name type="scientific">Paraburkholderia humisilvae</name>
    <dbReference type="NCBI Taxonomy" id="627669"/>
    <lineage>
        <taxon>Bacteria</taxon>
        <taxon>Pseudomonadati</taxon>
        <taxon>Pseudomonadota</taxon>
        <taxon>Betaproteobacteria</taxon>
        <taxon>Burkholderiales</taxon>
        <taxon>Burkholderiaceae</taxon>
        <taxon>Paraburkholderia</taxon>
    </lineage>
</organism>
<sequence>MSELERRAYDAMYQAFCRLRQFFRLPRVAGNRRAFRQRISERKGVKEMKSSAKFSIGAISAAVAFGACAAASAQGVTGNNPVMNEVKIGGSATIGSSCSTNWSIASDATGGILECRGKKWVPPVAQDMPATSSKL</sequence>
<keyword evidence="2" id="KW-1185">Reference proteome</keyword>
<reference evidence="1 2" key="1">
    <citation type="submission" date="2020-04" db="EMBL/GenBank/DDBJ databases">
        <authorList>
            <person name="De Canck E."/>
        </authorList>
    </citation>
    <scope>NUCLEOTIDE SEQUENCE [LARGE SCALE GENOMIC DNA]</scope>
    <source>
        <strain evidence="1 2">LMG 29542</strain>
    </source>
</reference>
<dbReference type="EMBL" id="CADIKH010000009">
    <property type="protein sequence ID" value="CAB3754448.1"/>
    <property type="molecule type" value="Genomic_DNA"/>
</dbReference>
<accession>A0A6J5DK45</accession>
<name>A0A6J5DK45_9BURK</name>
<evidence type="ECO:0000313" key="1">
    <source>
        <dbReference type="EMBL" id="CAB3754448.1"/>
    </source>
</evidence>
<protein>
    <submittedName>
        <fullName evidence="1">Uncharacterized protein</fullName>
    </submittedName>
</protein>
<dbReference type="AlphaFoldDB" id="A0A6J5DK45"/>
<evidence type="ECO:0000313" key="2">
    <source>
        <dbReference type="Proteomes" id="UP000494363"/>
    </source>
</evidence>
<dbReference type="Proteomes" id="UP000494363">
    <property type="component" value="Unassembled WGS sequence"/>
</dbReference>
<gene>
    <name evidence="1" type="ORF">LMG29542_02355</name>
</gene>